<name>A0ABD3G5G2_9STRA</name>
<dbReference type="InterPro" id="IPR001154">
    <property type="entry name" value="TopoII_euk"/>
</dbReference>
<comment type="cofactor">
    <cofactor evidence="2">
        <name>Ca(2+)</name>
        <dbReference type="ChEBI" id="CHEBI:29108"/>
    </cofactor>
</comment>
<evidence type="ECO:0000256" key="4">
    <source>
        <dbReference type="ARBA" id="ARBA00011080"/>
    </source>
</evidence>
<dbReference type="InterPro" id="IPR031660">
    <property type="entry name" value="TOPRIM_C"/>
</dbReference>
<dbReference type="Gene3D" id="3.30.565.10">
    <property type="entry name" value="Histidine kinase-like ATPase, C-terminal domain"/>
    <property type="match status" value="1"/>
</dbReference>
<dbReference type="GO" id="GO:0003918">
    <property type="term" value="F:DNA topoisomerase type II (double strand cut, ATP-hydrolyzing) activity"/>
    <property type="evidence" value="ECO:0007669"/>
    <property type="project" value="UniProtKB-UniRule"/>
</dbReference>
<dbReference type="InterPro" id="IPR013506">
    <property type="entry name" value="Topo_IIA_bsu_dom2"/>
</dbReference>
<feature type="domain" description="Toprim" evidence="11">
    <location>
        <begin position="432"/>
        <end position="549"/>
    </location>
</feature>
<dbReference type="InterPro" id="IPR003594">
    <property type="entry name" value="HATPase_dom"/>
</dbReference>
<sequence length="681" mass="76173">MPPSKAIDQAIADTYQALSPIEHCLQRPDAYIGSVALLDDAAVFIASPDSTNIVRQKITYVPGLVKLFDEILLNAYNQTVRDGTGCSEIHVSVDRETNAITVINNGAGIPIVKKKELGCYVPEMVFGHFRTSSNYNDGAASKRITGGKNGFGCKLTNIFSKEFTIETIDSEREMRYTQSWSGNMSEKSKPIIKKCKKKPFTRVTFVPDLKRFGLDSVTDDIVMFMKKRLIDVGFASHRGVRTYYGNDLISIKKPDDYMKLYAHPSDEKFIVDDTNERWAVGVVLSDSGYQQVSFVNGIHTASGGSHVDHVVTQVAKIIIDSLKAKKIVVKPSDVKNKLFVFVRAVIEEPNFDSQSKETLIMNKSSFGSTFTPSEAFVKKLLKSSIYNNMTAVADTKTLKDLEKTNGVKKSRLTDLPTLEDAAFAGTRKSLQAKLILTEGLSARTFAISAFNVIGREKYGVFPLKGKLLNVRGVKIAKVIANAEIANIVRIVGLKYSLKYEDDADMQTLRYGGIIALTDADTDGTHISGLILNFVHHFWPALVARGFLSFCITPIVKVSSKSKLLEFYTLSDYEKWLETAKDKYTTKYYKGLGTSTAKEAQDALKDIDRKLIKFESDAKCDESMSLAFDSKRANDRKQWLLERYDSTHHIDRKQRQVSTSDFINYELSHLAYFTLVERKVLA</sequence>
<evidence type="ECO:0000256" key="10">
    <source>
        <dbReference type="RuleBase" id="RU362094"/>
    </source>
</evidence>
<dbReference type="InterPro" id="IPR014721">
    <property type="entry name" value="Ribsml_uS5_D2-typ_fold_subgr"/>
</dbReference>
<dbReference type="InterPro" id="IPR006171">
    <property type="entry name" value="TOPRIM_dom"/>
</dbReference>
<dbReference type="PROSITE" id="PS50880">
    <property type="entry name" value="TOPRIM"/>
    <property type="match status" value="1"/>
</dbReference>
<comment type="catalytic activity">
    <reaction evidence="1 10">
        <text>ATP-dependent breakage, passage and rejoining of double-stranded DNA.</text>
        <dbReference type="EC" id="5.6.2.2"/>
    </reaction>
</comment>
<dbReference type="CDD" id="cd03481">
    <property type="entry name" value="TopoIIA_Trans_ScTopoIIA"/>
    <property type="match status" value="1"/>
</dbReference>
<dbReference type="Gene3D" id="3.30.1490.30">
    <property type="match status" value="1"/>
</dbReference>
<evidence type="ECO:0000256" key="8">
    <source>
        <dbReference type="ARBA" id="ARBA00023125"/>
    </source>
</evidence>
<dbReference type="InterPro" id="IPR001241">
    <property type="entry name" value="Topo_IIA"/>
</dbReference>
<comment type="cofactor">
    <cofactor evidence="3">
        <name>Mg(2+)</name>
        <dbReference type="ChEBI" id="CHEBI:18420"/>
    </cofactor>
</comment>
<dbReference type="PANTHER" id="PTHR10169">
    <property type="entry name" value="DNA TOPOISOMERASE/GYRASE"/>
    <property type="match status" value="1"/>
</dbReference>
<dbReference type="EC" id="5.6.2.2" evidence="10"/>
<accession>A0ABD3G5G2</accession>
<organism evidence="12 13">
    <name type="scientific">Phytophthora oleae</name>
    <dbReference type="NCBI Taxonomy" id="2107226"/>
    <lineage>
        <taxon>Eukaryota</taxon>
        <taxon>Sar</taxon>
        <taxon>Stramenopiles</taxon>
        <taxon>Oomycota</taxon>
        <taxon>Peronosporomycetes</taxon>
        <taxon>Peronosporales</taxon>
        <taxon>Peronosporaceae</taxon>
        <taxon>Phytophthora</taxon>
    </lineage>
</organism>
<evidence type="ECO:0000256" key="1">
    <source>
        <dbReference type="ARBA" id="ARBA00000185"/>
    </source>
</evidence>
<evidence type="ECO:0000256" key="7">
    <source>
        <dbReference type="ARBA" id="ARBA00023029"/>
    </source>
</evidence>
<dbReference type="AlphaFoldDB" id="A0ABD3G5G2"/>
<proteinExistence type="inferred from homology"/>
<comment type="subunit">
    <text evidence="10">Homodimer.</text>
</comment>
<dbReference type="InterPro" id="IPR013760">
    <property type="entry name" value="Topo_IIA-like_dom_sf"/>
</dbReference>
<dbReference type="EMBL" id="JBIMZQ010000001">
    <property type="protein sequence ID" value="KAL3674198.1"/>
    <property type="molecule type" value="Genomic_DNA"/>
</dbReference>
<evidence type="ECO:0000256" key="5">
    <source>
        <dbReference type="ARBA" id="ARBA00022741"/>
    </source>
</evidence>
<dbReference type="PRINTS" id="PR00418">
    <property type="entry name" value="TPI2FAMILY"/>
</dbReference>
<dbReference type="Pfam" id="PF02518">
    <property type="entry name" value="HATPase_c"/>
    <property type="match status" value="1"/>
</dbReference>
<evidence type="ECO:0000259" key="11">
    <source>
        <dbReference type="PROSITE" id="PS50880"/>
    </source>
</evidence>
<evidence type="ECO:0000256" key="2">
    <source>
        <dbReference type="ARBA" id="ARBA00001913"/>
    </source>
</evidence>
<keyword evidence="13" id="KW-1185">Reference proteome</keyword>
<dbReference type="PRINTS" id="PR01158">
    <property type="entry name" value="TOPISMRASEII"/>
</dbReference>
<dbReference type="SMART" id="SM00433">
    <property type="entry name" value="TOP2c"/>
    <property type="match status" value="1"/>
</dbReference>
<dbReference type="FunFam" id="3.40.50.670:FF:000001">
    <property type="entry name" value="DNA topoisomerase 2"/>
    <property type="match status" value="1"/>
</dbReference>
<dbReference type="Gene3D" id="3.30.230.10">
    <property type="match status" value="1"/>
</dbReference>
<comment type="function">
    <text evidence="10">Control of topological states of DNA by transient breakage and subsequent rejoining of DNA strands. Topoisomerase II makes double-strand breaks.</text>
</comment>
<dbReference type="PANTHER" id="PTHR10169:SF38">
    <property type="entry name" value="DNA TOPOISOMERASE 2"/>
    <property type="match status" value="1"/>
</dbReference>
<evidence type="ECO:0000256" key="3">
    <source>
        <dbReference type="ARBA" id="ARBA00001946"/>
    </source>
</evidence>
<keyword evidence="6 10" id="KW-0067">ATP-binding</keyword>
<evidence type="ECO:0000256" key="9">
    <source>
        <dbReference type="ARBA" id="ARBA00023235"/>
    </source>
</evidence>
<dbReference type="InterPro" id="IPR020568">
    <property type="entry name" value="Ribosomal_Su5_D2-typ_SF"/>
</dbReference>
<evidence type="ECO:0000256" key="6">
    <source>
        <dbReference type="ARBA" id="ARBA00022840"/>
    </source>
</evidence>
<comment type="similarity">
    <text evidence="4 10">Belongs to the type II topoisomerase family.</text>
</comment>
<dbReference type="GO" id="GO:0006265">
    <property type="term" value="P:DNA topological change"/>
    <property type="evidence" value="ECO:0007669"/>
    <property type="project" value="UniProtKB-UniRule"/>
</dbReference>
<dbReference type="Proteomes" id="UP001632037">
    <property type="component" value="Unassembled WGS sequence"/>
</dbReference>
<dbReference type="InterPro" id="IPR036890">
    <property type="entry name" value="HATPase_C_sf"/>
</dbReference>
<dbReference type="Pfam" id="PF00204">
    <property type="entry name" value="DNA_gyraseB"/>
    <property type="match status" value="1"/>
</dbReference>
<dbReference type="Gene3D" id="3.40.50.670">
    <property type="match status" value="1"/>
</dbReference>
<dbReference type="SUPFAM" id="SSF54211">
    <property type="entry name" value="Ribosomal protein S5 domain 2-like"/>
    <property type="match status" value="1"/>
</dbReference>
<dbReference type="InterPro" id="IPR050634">
    <property type="entry name" value="DNA_Topoisomerase_II"/>
</dbReference>
<protein>
    <recommendedName>
        <fullName evidence="10">DNA topoisomerase 2</fullName>
        <ecNumber evidence="10">5.6.2.2</ecNumber>
    </recommendedName>
</protein>
<dbReference type="InterPro" id="IPR013759">
    <property type="entry name" value="Topo_IIA_B_C"/>
</dbReference>
<keyword evidence="7 10" id="KW-0799">Topoisomerase</keyword>
<dbReference type="GO" id="GO:0005524">
    <property type="term" value="F:ATP binding"/>
    <property type="evidence" value="ECO:0007669"/>
    <property type="project" value="UniProtKB-UniRule"/>
</dbReference>
<dbReference type="Pfam" id="PF16898">
    <property type="entry name" value="TOPRIM_C"/>
    <property type="match status" value="1"/>
</dbReference>
<dbReference type="SUPFAM" id="SSF56719">
    <property type="entry name" value="Type II DNA topoisomerase"/>
    <property type="match status" value="1"/>
</dbReference>
<keyword evidence="5 10" id="KW-0547">Nucleotide-binding</keyword>
<dbReference type="Pfam" id="PF01751">
    <property type="entry name" value="Toprim"/>
    <property type="match status" value="1"/>
</dbReference>
<gene>
    <name evidence="12" type="ORF">V7S43_000158</name>
</gene>
<evidence type="ECO:0000313" key="13">
    <source>
        <dbReference type="Proteomes" id="UP001632037"/>
    </source>
</evidence>
<dbReference type="SUPFAM" id="SSF55874">
    <property type="entry name" value="ATPase domain of HSP90 chaperone/DNA topoisomerase II/histidine kinase"/>
    <property type="match status" value="1"/>
</dbReference>
<keyword evidence="9 10" id="KW-0413">Isomerase</keyword>
<reference evidence="12 13" key="1">
    <citation type="submission" date="2024-09" db="EMBL/GenBank/DDBJ databases">
        <title>Genome sequencing and assembly of Phytophthora oleae, isolate VK10A, causative agent of rot of olive drupes.</title>
        <authorList>
            <person name="Conti Taguali S."/>
            <person name="Riolo M."/>
            <person name="La Spada F."/>
            <person name="Cacciola S.O."/>
            <person name="Dionisio G."/>
        </authorList>
    </citation>
    <scope>NUCLEOTIDE SEQUENCE [LARGE SCALE GENOMIC DNA]</scope>
    <source>
        <strain evidence="12 13">VK10A</strain>
    </source>
</reference>
<comment type="caution">
    <text evidence="12">The sequence shown here is derived from an EMBL/GenBank/DDBJ whole genome shotgun (WGS) entry which is preliminary data.</text>
</comment>
<keyword evidence="8 10" id="KW-0238">DNA-binding</keyword>
<dbReference type="GO" id="GO:0003677">
    <property type="term" value="F:DNA binding"/>
    <property type="evidence" value="ECO:0007669"/>
    <property type="project" value="UniProtKB-UniRule"/>
</dbReference>
<evidence type="ECO:0000313" key="12">
    <source>
        <dbReference type="EMBL" id="KAL3674198.1"/>
    </source>
</evidence>